<dbReference type="CDD" id="cd00085">
    <property type="entry name" value="HNHc"/>
    <property type="match status" value="1"/>
</dbReference>
<dbReference type="RefSeq" id="WP_091038013.1">
    <property type="nucleotide sequence ID" value="NZ_FNAD01000010.1"/>
</dbReference>
<proteinExistence type="predicted"/>
<organism evidence="3 4">
    <name type="scientific">Glycomyces harbinensis</name>
    <dbReference type="NCBI Taxonomy" id="58114"/>
    <lineage>
        <taxon>Bacteria</taxon>
        <taxon>Bacillati</taxon>
        <taxon>Actinomycetota</taxon>
        <taxon>Actinomycetes</taxon>
        <taxon>Glycomycetales</taxon>
        <taxon>Glycomycetaceae</taxon>
        <taxon>Glycomyces</taxon>
    </lineage>
</organism>
<name>A0A1G6ZEL0_9ACTN</name>
<feature type="domain" description="HNH nuclease" evidence="2">
    <location>
        <begin position="331"/>
        <end position="382"/>
    </location>
</feature>
<feature type="region of interest" description="Disordered" evidence="1">
    <location>
        <begin position="488"/>
        <end position="580"/>
    </location>
</feature>
<evidence type="ECO:0000313" key="4">
    <source>
        <dbReference type="Proteomes" id="UP000198949"/>
    </source>
</evidence>
<dbReference type="GO" id="GO:0004519">
    <property type="term" value="F:endonuclease activity"/>
    <property type="evidence" value="ECO:0007669"/>
    <property type="project" value="UniProtKB-KW"/>
</dbReference>
<keyword evidence="3" id="KW-0378">Hydrolase</keyword>
<dbReference type="InterPro" id="IPR003615">
    <property type="entry name" value="HNH_nuc"/>
</dbReference>
<protein>
    <submittedName>
        <fullName evidence="3">HNH endonuclease</fullName>
    </submittedName>
</protein>
<evidence type="ECO:0000313" key="3">
    <source>
        <dbReference type="EMBL" id="SDE00305.1"/>
    </source>
</evidence>
<accession>A0A1G6ZEL0</accession>
<dbReference type="Gene3D" id="1.10.30.50">
    <property type="match status" value="1"/>
</dbReference>
<dbReference type="Proteomes" id="UP000198949">
    <property type="component" value="Unassembled WGS sequence"/>
</dbReference>
<dbReference type="EMBL" id="FNAD01000010">
    <property type="protein sequence ID" value="SDE00305.1"/>
    <property type="molecule type" value="Genomic_DNA"/>
</dbReference>
<dbReference type="GO" id="GO:0003676">
    <property type="term" value="F:nucleic acid binding"/>
    <property type="evidence" value="ECO:0007669"/>
    <property type="project" value="InterPro"/>
</dbReference>
<gene>
    <name evidence="3" type="ORF">SAMN05216270_110176</name>
</gene>
<dbReference type="OrthoDB" id="5177627at2"/>
<dbReference type="GO" id="GO:0008270">
    <property type="term" value="F:zinc ion binding"/>
    <property type="evidence" value="ECO:0007669"/>
    <property type="project" value="InterPro"/>
</dbReference>
<keyword evidence="3" id="KW-0540">Nuclease</keyword>
<dbReference type="Pfam" id="PF01844">
    <property type="entry name" value="HNH"/>
    <property type="match status" value="1"/>
</dbReference>
<evidence type="ECO:0000256" key="1">
    <source>
        <dbReference type="SAM" id="MobiDB-lite"/>
    </source>
</evidence>
<dbReference type="STRING" id="58114.SAMN05216270_110176"/>
<dbReference type="AlphaFoldDB" id="A0A1G6ZEL0"/>
<dbReference type="InterPro" id="IPR002711">
    <property type="entry name" value="HNH"/>
</dbReference>
<keyword evidence="3" id="KW-0255">Endonuclease</keyword>
<dbReference type="SMART" id="SM00507">
    <property type="entry name" value="HNHc"/>
    <property type="match status" value="1"/>
</dbReference>
<sequence>MAIAFPHGGRTEKSQAIRSALDQAASAINAFHSQVLSSVIEAQAWKIHRDVDGYSGLRDWLCAKFDFHTRTAADLAAIARCARKFTVLTETATSGSARIDLVAAAVRRLESTKALRLYAKTDYREPVTSPFDPEVRCATPEHLISEWCRHSTVKEVHARLDEIEAALDSGEEILEGLGQDSLQRLELVELDNGMWALDATLSSDTGQLFAKYLITAVPPPRQEETDTDGLLPAKANRDAEALHQLLAGYGTSPQAATRHGHTATLDLMVDIETLQGKDTGRLPLLEGKPISVGRARLLACEAGVIPSVFDYEQGEAVELGRALRLPNTSLRRKLELEQPEGCVWTGCSRPVAWTEAHHIVHWANGGATSAENLILLCRFHHGRVHTPGWSVEKTSPGQAIITHHEGHEPAPTDMAGAGCGCSDWRTDADMDAENRSGDWDAFPTGLYRSEWSDSLKPELDALAQEADRQRCMAAMKAARAKARERFAIKVPAPEPEAAQGDPSGAEPALAAAARQPGPSRPVDYGEPPFLGCPSGRPLGEAPPPNRRSPNPTGDRAPQHVRRRNPPAKPSPSPLLRRRLL</sequence>
<reference evidence="4" key="1">
    <citation type="submission" date="2016-10" db="EMBL/GenBank/DDBJ databases">
        <authorList>
            <person name="Varghese N."/>
            <person name="Submissions S."/>
        </authorList>
    </citation>
    <scope>NUCLEOTIDE SEQUENCE [LARGE SCALE GENOMIC DNA]</scope>
    <source>
        <strain evidence="4">CGMCC 4.3516</strain>
    </source>
</reference>
<evidence type="ECO:0000259" key="2">
    <source>
        <dbReference type="SMART" id="SM00507"/>
    </source>
</evidence>
<keyword evidence="4" id="KW-1185">Reference proteome</keyword>